<sequence length="54" mass="6213">MAGKLHNAKLYEIKKVICIFGDSISTILLKHFTNYGNDHNITEYIENKLSLRFG</sequence>
<accession>U9SMG3</accession>
<protein>
    <submittedName>
        <fullName evidence="1">Uncharacterized protein</fullName>
    </submittedName>
</protein>
<organism evidence="1">
    <name type="scientific">Rhizophagus irregularis (strain DAOM 181602 / DAOM 197198 / MUCL 43194)</name>
    <name type="common">Arbuscular mycorrhizal fungus</name>
    <name type="synonym">Glomus intraradices</name>
    <dbReference type="NCBI Taxonomy" id="747089"/>
    <lineage>
        <taxon>Eukaryota</taxon>
        <taxon>Fungi</taxon>
        <taxon>Fungi incertae sedis</taxon>
        <taxon>Mucoromycota</taxon>
        <taxon>Glomeromycotina</taxon>
        <taxon>Glomeromycetes</taxon>
        <taxon>Glomerales</taxon>
        <taxon>Glomeraceae</taxon>
        <taxon>Rhizophagus</taxon>
    </lineage>
</organism>
<dbReference type="HOGENOM" id="CLU_3051593_0_0_1"/>
<evidence type="ECO:0000313" key="1">
    <source>
        <dbReference type="EMBL" id="ERZ96286.1"/>
    </source>
</evidence>
<reference evidence="1" key="1">
    <citation type="submission" date="2013-07" db="EMBL/GenBank/DDBJ databases">
        <title>The genome of an arbuscular mycorrhizal fungus provides insights into the evolution of the oldest plant symbiosis.</title>
        <authorList>
            <consortium name="DOE Joint Genome Institute"/>
            <person name="Tisserant E."/>
            <person name="Malbreil M."/>
            <person name="Kuo A."/>
            <person name="Kohler A."/>
            <person name="Symeonidi A."/>
            <person name="Balestrini R."/>
            <person name="Charron P."/>
            <person name="Duensing N."/>
            <person name="Frei-dit-Frey N."/>
            <person name="Gianinazzi-Pearson V."/>
            <person name="Gilbert B."/>
            <person name="Handa Y."/>
            <person name="Hijri M."/>
            <person name="Kaul R."/>
            <person name="Kawaguchi M."/>
            <person name="Krajinski F."/>
            <person name="Lammers P."/>
            <person name="Lapierre D."/>
            <person name="Masclaux F.G."/>
            <person name="Murat C."/>
            <person name="Morin E."/>
            <person name="Ndikumana S."/>
            <person name="Pagni M."/>
            <person name="Petitpierre D."/>
            <person name="Requena N."/>
            <person name="Rosikiewicz P."/>
            <person name="Riley R."/>
            <person name="Saito K."/>
            <person name="San Clemente H."/>
            <person name="Shapiro H."/>
            <person name="van Tuinen D."/>
            <person name="Becard G."/>
            <person name="Bonfante P."/>
            <person name="Paszkowski U."/>
            <person name="Shachar-Hill Y."/>
            <person name="Young J.P."/>
            <person name="Sanders I.R."/>
            <person name="Henrissat B."/>
            <person name="Rensing S.A."/>
            <person name="Grigoriev I.V."/>
            <person name="Corradi N."/>
            <person name="Roux C."/>
            <person name="Martin F."/>
        </authorList>
    </citation>
    <scope>NUCLEOTIDE SEQUENCE</scope>
    <source>
        <strain evidence="1">DAOM 197198</strain>
    </source>
</reference>
<name>U9SMG3_RHIID</name>
<gene>
    <name evidence="1" type="ORF">GLOINDRAFT_340744</name>
</gene>
<proteinExistence type="predicted"/>
<dbReference type="AlphaFoldDB" id="U9SMG3"/>
<dbReference type="EMBL" id="KI300575">
    <property type="protein sequence ID" value="ERZ96286.1"/>
    <property type="molecule type" value="Genomic_DNA"/>
</dbReference>